<dbReference type="InterPro" id="IPR036265">
    <property type="entry name" value="HIT-like_sf"/>
</dbReference>
<reference evidence="10 11" key="1">
    <citation type="submission" date="2016-03" db="EMBL/GenBank/DDBJ databases">
        <title>Cyphomyrmex costatus WGS genome.</title>
        <authorList>
            <person name="Nygaard S."/>
            <person name="Hu H."/>
            <person name="Boomsma J."/>
            <person name="Zhang G."/>
        </authorList>
    </citation>
    <scope>NUCLEOTIDE SEQUENCE [LARGE SCALE GENOMIC DNA]</scope>
    <source>
        <strain evidence="10">MS0001</strain>
        <tissue evidence="10">Whole body</tissue>
    </source>
</reference>
<sequence length="278" mass="32872">MKRKTITNKTATPKRYHWSANLLKSIEDPECKIREDDKIVVIKDKYPKAQFHYLVLPKEDILNIWHVKKEHQDLLTYMHDIACDLIKDQTDLEFFMGYHAMPSMQRLHLHVISTDFNSPCLKNKYHWNSFTTPFFLHSQDVCRQLRIDGEIKKISRELCTDYLNTKLKCHKCSTPAKNMPDLKRHLLTHISKYSERGRSETYGPKGGKNLRNCAGRTKDVRQCSFFGKSKRAVVYPLKKTARAPLLSFLPLSQVRDYAYWRRRPALLPVNEMFCIRRR</sequence>
<protein>
    <submittedName>
        <fullName evidence="10">Aprataxin</fullName>
    </submittedName>
</protein>
<evidence type="ECO:0000256" key="4">
    <source>
        <dbReference type="ARBA" id="ARBA00022833"/>
    </source>
</evidence>
<evidence type="ECO:0000256" key="6">
    <source>
        <dbReference type="ARBA" id="ARBA00023204"/>
    </source>
</evidence>
<keyword evidence="2" id="KW-0479">Metal-binding</keyword>
<dbReference type="Pfam" id="PF11969">
    <property type="entry name" value="DcpS_C"/>
    <property type="match status" value="1"/>
</dbReference>
<evidence type="ECO:0000256" key="7">
    <source>
        <dbReference type="ARBA" id="ARBA00023242"/>
    </source>
</evidence>
<evidence type="ECO:0000313" key="10">
    <source>
        <dbReference type="EMBL" id="KYN01236.1"/>
    </source>
</evidence>
<dbReference type="GO" id="GO:0030983">
    <property type="term" value="F:mismatched DNA binding"/>
    <property type="evidence" value="ECO:0007669"/>
    <property type="project" value="TreeGrafter"/>
</dbReference>
<dbReference type="EMBL" id="KQ977622">
    <property type="protein sequence ID" value="KYN01236.1"/>
    <property type="molecule type" value="Genomic_DNA"/>
</dbReference>
<dbReference type="AlphaFoldDB" id="A0A195CKI6"/>
<keyword evidence="7" id="KW-0539">Nucleus</keyword>
<dbReference type="PROSITE" id="PS51084">
    <property type="entry name" value="HIT_2"/>
    <property type="match status" value="1"/>
</dbReference>
<name>A0A195CKI6_9HYME</name>
<accession>A0A195CKI6</accession>
<dbReference type="Gene3D" id="3.30.428.10">
    <property type="entry name" value="HIT-like"/>
    <property type="match status" value="1"/>
</dbReference>
<keyword evidence="11" id="KW-1185">Reference proteome</keyword>
<comment type="caution">
    <text evidence="8">Lacks conserved residue(s) required for the propagation of feature annotation.</text>
</comment>
<dbReference type="Proteomes" id="UP000078542">
    <property type="component" value="Unassembled WGS sequence"/>
</dbReference>
<keyword evidence="6" id="KW-0234">DNA repair</keyword>
<dbReference type="STRING" id="456900.A0A195CKI6"/>
<dbReference type="FunFam" id="3.30.428.10:FF:000004">
    <property type="entry name" value="aprataxin isoform X2"/>
    <property type="match status" value="1"/>
</dbReference>
<evidence type="ECO:0000256" key="1">
    <source>
        <dbReference type="ARBA" id="ARBA00004123"/>
    </source>
</evidence>
<dbReference type="InterPro" id="IPR011146">
    <property type="entry name" value="HIT-like"/>
</dbReference>
<evidence type="ECO:0000256" key="5">
    <source>
        <dbReference type="ARBA" id="ARBA00023125"/>
    </source>
</evidence>
<dbReference type="Pfam" id="PF16278">
    <property type="entry name" value="zf-C2HE"/>
    <property type="match status" value="1"/>
</dbReference>
<dbReference type="GO" id="GO:0000012">
    <property type="term" value="P:single strand break repair"/>
    <property type="evidence" value="ECO:0007669"/>
    <property type="project" value="TreeGrafter"/>
</dbReference>
<keyword evidence="4" id="KW-0862">Zinc</keyword>
<evidence type="ECO:0000256" key="3">
    <source>
        <dbReference type="ARBA" id="ARBA00022763"/>
    </source>
</evidence>
<dbReference type="GO" id="GO:0046872">
    <property type="term" value="F:metal ion binding"/>
    <property type="evidence" value="ECO:0007669"/>
    <property type="project" value="UniProtKB-KW"/>
</dbReference>
<dbReference type="InterPro" id="IPR032566">
    <property type="entry name" value="Znf-C2HE"/>
</dbReference>
<dbReference type="PANTHER" id="PTHR12486">
    <property type="entry name" value="APRATAXIN-RELATED"/>
    <property type="match status" value="1"/>
</dbReference>
<evidence type="ECO:0000256" key="8">
    <source>
        <dbReference type="PROSITE-ProRule" id="PRU00464"/>
    </source>
</evidence>
<evidence type="ECO:0000256" key="2">
    <source>
        <dbReference type="ARBA" id="ARBA00022723"/>
    </source>
</evidence>
<evidence type="ECO:0000259" key="9">
    <source>
        <dbReference type="PROSITE" id="PS51084"/>
    </source>
</evidence>
<dbReference type="SUPFAM" id="SSF54197">
    <property type="entry name" value="HIT-like"/>
    <property type="match status" value="1"/>
</dbReference>
<feature type="domain" description="HIT" evidence="9">
    <location>
        <begin position="19"/>
        <end position="121"/>
    </location>
</feature>
<evidence type="ECO:0000313" key="11">
    <source>
        <dbReference type="Proteomes" id="UP000078542"/>
    </source>
</evidence>
<comment type="subcellular location">
    <subcellularLocation>
        <location evidence="1">Nucleus</location>
    </subcellularLocation>
</comment>
<keyword evidence="5" id="KW-0238">DNA-binding</keyword>
<proteinExistence type="predicted"/>
<dbReference type="GO" id="GO:1990165">
    <property type="term" value="F:single-strand break-containing DNA binding"/>
    <property type="evidence" value="ECO:0007669"/>
    <property type="project" value="TreeGrafter"/>
</dbReference>
<dbReference type="GO" id="GO:0005634">
    <property type="term" value="C:nucleus"/>
    <property type="evidence" value="ECO:0007669"/>
    <property type="project" value="UniProtKB-SubCell"/>
</dbReference>
<dbReference type="GO" id="GO:0003697">
    <property type="term" value="F:single-stranded DNA binding"/>
    <property type="evidence" value="ECO:0007669"/>
    <property type="project" value="TreeGrafter"/>
</dbReference>
<dbReference type="GO" id="GO:0033699">
    <property type="term" value="F:DNA 5'-adenosine monophosphate hydrolase activity"/>
    <property type="evidence" value="ECO:0007669"/>
    <property type="project" value="TreeGrafter"/>
</dbReference>
<keyword evidence="3" id="KW-0227">DNA damage</keyword>
<organism evidence="10 11">
    <name type="scientific">Cyphomyrmex costatus</name>
    <dbReference type="NCBI Taxonomy" id="456900"/>
    <lineage>
        <taxon>Eukaryota</taxon>
        <taxon>Metazoa</taxon>
        <taxon>Ecdysozoa</taxon>
        <taxon>Arthropoda</taxon>
        <taxon>Hexapoda</taxon>
        <taxon>Insecta</taxon>
        <taxon>Pterygota</taxon>
        <taxon>Neoptera</taxon>
        <taxon>Endopterygota</taxon>
        <taxon>Hymenoptera</taxon>
        <taxon>Apocrita</taxon>
        <taxon>Aculeata</taxon>
        <taxon>Formicoidea</taxon>
        <taxon>Formicidae</taxon>
        <taxon>Myrmicinae</taxon>
        <taxon>Cyphomyrmex</taxon>
    </lineage>
</organism>
<dbReference type="GO" id="GO:0003725">
    <property type="term" value="F:double-stranded RNA binding"/>
    <property type="evidence" value="ECO:0007669"/>
    <property type="project" value="TreeGrafter"/>
</dbReference>
<gene>
    <name evidence="10" type="ORF">ALC62_07855</name>
</gene>
<dbReference type="PANTHER" id="PTHR12486:SF4">
    <property type="entry name" value="APRATAXIN"/>
    <property type="match status" value="1"/>
</dbReference>